<organism evidence="2 3">
    <name type="scientific">Moraxella pluranimalium</name>
    <dbReference type="NCBI Taxonomy" id="470453"/>
    <lineage>
        <taxon>Bacteria</taxon>
        <taxon>Pseudomonadati</taxon>
        <taxon>Pseudomonadota</taxon>
        <taxon>Gammaproteobacteria</taxon>
        <taxon>Moraxellales</taxon>
        <taxon>Moraxellaceae</taxon>
        <taxon>Moraxella</taxon>
    </lineage>
</organism>
<dbReference type="AlphaFoldDB" id="A0A1T0CTR4"/>
<dbReference type="RefSeq" id="WP_078253491.1">
    <property type="nucleotide sequence ID" value="NZ_MUYU01000006.1"/>
</dbReference>
<keyword evidence="3" id="KW-1185">Reference proteome</keyword>
<accession>A0A1T0CTR4</accession>
<feature type="chain" id="PRO_5010539225" evidence="1">
    <location>
        <begin position="23"/>
        <end position="152"/>
    </location>
</feature>
<evidence type="ECO:0000313" key="2">
    <source>
        <dbReference type="EMBL" id="OOS25733.1"/>
    </source>
</evidence>
<dbReference type="Proteomes" id="UP000189800">
    <property type="component" value="Unassembled WGS sequence"/>
</dbReference>
<name>A0A1T0CTR4_9GAMM</name>
<protein>
    <submittedName>
        <fullName evidence="2">Uncharacterized protein</fullName>
    </submittedName>
</protein>
<proteinExistence type="predicted"/>
<comment type="caution">
    <text evidence="2">The sequence shown here is derived from an EMBL/GenBank/DDBJ whole genome shotgun (WGS) entry which is preliminary data.</text>
</comment>
<evidence type="ECO:0000313" key="3">
    <source>
        <dbReference type="Proteomes" id="UP000189800"/>
    </source>
</evidence>
<keyword evidence="1" id="KW-0732">Signal</keyword>
<reference evidence="2 3" key="1">
    <citation type="submission" date="2017-02" db="EMBL/GenBank/DDBJ databases">
        <title>Draft genome sequence of Moraxella pluranimalium CCUG 54913T type strain.</title>
        <authorList>
            <person name="Salva-Serra F."/>
            <person name="Engstrom-Jakobsson H."/>
            <person name="Thorell K."/>
            <person name="Jaen-Luchoro D."/>
            <person name="Gonzales-Siles L."/>
            <person name="Karlsson R."/>
            <person name="Yazdan S."/>
            <person name="Boulund F."/>
            <person name="Johnning A."/>
            <person name="Engstrand L."/>
            <person name="Kristiansson E."/>
            <person name="Moore E."/>
        </authorList>
    </citation>
    <scope>NUCLEOTIDE SEQUENCE [LARGE SCALE GENOMIC DNA]</scope>
    <source>
        <strain evidence="2 3">CCUG 54913</strain>
    </source>
</reference>
<feature type="signal peptide" evidence="1">
    <location>
        <begin position="1"/>
        <end position="22"/>
    </location>
</feature>
<evidence type="ECO:0000256" key="1">
    <source>
        <dbReference type="SAM" id="SignalP"/>
    </source>
</evidence>
<sequence>MKILKYAMIFGALVLTTNSAFAATKPIPKAMQGKWVGYWSETLTQKQIRQLCIHGEGIGESGSPEDNGIWIITLKNRSIDVGAPASGGVYKPIRYSKYSATSFRAIFKTEMWSEGNLYHETEDASFTVVKNKLYFKRYENGSTYTNMLYRCP</sequence>
<dbReference type="EMBL" id="MUYU01000006">
    <property type="protein sequence ID" value="OOS25733.1"/>
    <property type="molecule type" value="Genomic_DNA"/>
</dbReference>
<gene>
    <name evidence="2" type="ORF">B0680_02645</name>
</gene>